<accession>A0ACC0G2I6</accession>
<comment type="caution">
    <text evidence="1">The sequence shown here is derived from an EMBL/GenBank/DDBJ whole genome shotgun (WGS) entry which is preliminary data.</text>
</comment>
<evidence type="ECO:0000313" key="2">
    <source>
        <dbReference type="Proteomes" id="UP001060215"/>
    </source>
</evidence>
<reference evidence="1 2" key="1">
    <citation type="journal article" date="2022" name="Plant J.">
        <title>Chromosome-level genome of Camellia lanceoleosa provides a valuable resource for understanding genome evolution and self-incompatibility.</title>
        <authorList>
            <person name="Gong W."/>
            <person name="Xiao S."/>
            <person name="Wang L."/>
            <person name="Liao Z."/>
            <person name="Chang Y."/>
            <person name="Mo W."/>
            <person name="Hu G."/>
            <person name="Li W."/>
            <person name="Zhao G."/>
            <person name="Zhu H."/>
            <person name="Hu X."/>
            <person name="Ji K."/>
            <person name="Xiang X."/>
            <person name="Song Q."/>
            <person name="Yuan D."/>
            <person name="Jin S."/>
            <person name="Zhang L."/>
        </authorList>
    </citation>
    <scope>NUCLEOTIDE SEQUENCE [LARGE SCALE GENOMIC DNA]</scope>
    <source>
        <strain evidence="1">SQ_2022a</strain>
    </source>
</reference>
<gene>
    <name evidence="1" type="ORF">LOK49_LG11G00803</name>
</gene>
<proteinExistence type="predicted"/>
<dbReference type="EMBL" id="CM045769">
    <property type="protein sequence ID" value="KAI7994744.1"/>
    <property type="molecule type" value="Genomic_DNA"/>
</dbReference>
<organism evidence="1 2">
    <name type="scientific">Camellia lanceoleosa</name>
    <dbReference type="NCBI Taxonomy" id="1840588"/>
    <lineage>
        <taxon>Eukaryota</taxon>
        <taxon>Viridiplantae</taxon>
        <taxon>Streptophyta</taxon>
        <taxon>Embryophyta</taxon>
        <taxon>Tracheophyta</taxon>
        <taxon>Spermatophyta</taxon>
        <taxon>Magnoliopsida</taxon>
        <taxon>eudicotyledons</taxon>
        <taxon>Gunneridae</taxon>
        <taxon>Pentapetalae</taxon>
        <taxon>asterids</taxon>
        <taxon>Ericales</taxon>
        <taxon>Theaceae</taxon>
        <taxon>Camellia</taxon>
    </lineage>
</organism>
<protein>
    <submittedName>
        <fullName evidence="1">Uncharacterized protein</fullName>
    </submittedName>
</protein>
<sequence length="81" mass="9262">MGNPMFRSLRRASSFTSLLNVVSSSNTLTSRSIFHQSKSNFRSIQTSNFILSIEPLVGIQKFEPRFSQSRDIPRKTQVRDP</sequence>
<name>A0ACC0G2I6_9ERIC</name>
<evidence type="ECO:0000313" key="1">
    <source>
        <dbReference type="EMBL" id="KAI7994744.1"/>
    </source>
</evidence>
<keyword evidence="2" id="KW-1185">Reference proteome</keyword>
<dbReference type="Proteomes" id="UP001060215">
    <property type="component" value="Chromosome 12"/>
</dbReference>